<evidence type="ECO:0000313" key="6">
    <source>
        <dbReference type="Proteomes" id="UP001215280"/>
    </source>
</evidence>
<evidence type="ECO:0000256" key="2">
    <source>
        <dbReference type="ARBA" id="ARBA00022574"/>
    </source>
</evidence>
<dbReference type="PANTHER" id="PTHR19848">
    <property type="entry name" value="WD40 REPEAT PROTEIN"/>
    <property type="match status" value="1"/>
</dbReference>
<dbReference type="InterPro" id="IPR015943">
    <property type="entry name" value="WD40/YVTN_repeat-like_dom_sf"/>
</dbReference>
<keyword evidence="6" id="KW-1185">Reference proteome</keyword>
<dbReference type="SUPFAM" id="SSF50978">
    <property type="entry name" value="WD40 repeat-like"/>
    <property type="match status" value="1"/>
</dbReference>
<dbReference type="InterPro" id="IPR036322">
    <property type="entry name" value="WD40_repeat_dom_sf"/>
</dbReference>
<dbReference type="SMART" id="SM00320">
    <property type="entry name" value="WD40"/>
    <property type="match status" value="3"/>
</dbReference>
<dbReference type="GO" id="GO:0000027">
    <property type="term" value="P:ribosomal large subunit assembly"/>
    <property type="evidence" value="ECO:0007669"/>
    <property type="project" value="TreeGrafter"/>
</dbReference>
<evidence type="ECO:0000256" key="3">
    <source>
        <dbReference type="ARBA" id="ARBA00022737"/>
    </source>
</evidence>
<dbReference type="Proteomes" id="UP001215280">
    <property type="component" value="Unassembled WGS sequence"/>
</dbReference>
<evidence type="ECO:0000256" key="4">
    <source>
        <dbReference type="ARBA" id="ARBA00023242"/>
    </source>
</evidence>
<keyword evidence="4" id="KW-0539">Nucleus</keyword>
<dbReference type="EMBL" id="JARJLG010000286">
    <property type="protein sequence ID" value="KAJ7719890.1"/>
    <property type="molecule type" value="Genomic_DNA"/>
</dbReference>
<gene>
    <name evidence="5" type="ORF">DFH07DRAFT_309815</name>
</gene>
<dbReference type="PANTHER" id="PTHR19848:SF0">
    <property type="entry name" value="NOTCHLESS PROTEIN HOMOLOG 1"/>
    <property type="match status" value="1"/>
</dbReference>
<evidence type="ECO:0000313" key="5">
    <source>
        <dbReference type="EMBL" id="KAJ7719890.1"/>
    </source>
</evidence>
<organism evidence="5 6">
    <name type="scientific">Mycena maculata</name>
    <dbReference type="NCBI Taxonomy" id="230809"/>
    <lineage>
        <taxon>Eukaryota</taxon>
        <taxon>Fungi</taxon>
        <taxon>Dikarya</taxon>
        <taxon>Basidiomycota</taxon>
        <taxon>Agaricomycotina</taxon>
        <taxon>Agaricomycetes</taxon>
        <taxon>Agaricomycetidae</taxon>
        <taxon>Agaricales</taxon>
        <taxon>Marasmiineae</taxon>
        <taxon>Mycenaceae</taxon>
        <taxon>Mycena</taxon>
    </lineage>
</organism>
<accession>A0AAD7HGD5</accession>
<dbReference type="InterPro" id="IPR001680">
    <property type="entry name" value="WD40_rpt"/>
</dbReference>
<proteinExistence type="predicted"/>
<sequence>MASGCPPYIRCNGVQSHPGNILVLAVSEDSKILASGGYEGTRVWSTKTMTQLKRPSAAGSRGATVSLLWVRQTDEPRDVLYSGTQNGYFFAWRQVDETFEETLAIQIAHPGEITGLGFDTTNNRLCICSRNDIVQSWTILKDPLTGKWTAQNIFSQRYPNLSPQAITFAAFDNTKDRDIMVFGLHNNGPIYTLRGKTGEIASEWSAGANIGDATVDWREGILCLDDPAAGPTLFRLTDQTKARVFEIPRERKYKMRPRQVSFAESGLAIISGSDHGVVYVFETRTGDVLQKLQVGISQWVQAIAVGTRNVGCRDPMASGGTIVRRERGVVGQDIGERGIC</sequence>
<dbReference type="Gene3D" id="2.130.10.10">
    <property type="entry name" value="YVTN repeat-like/Quinoprotein amine dehydrogenase"/>
    <property type="match status" value="1"/>
</dbReference>
<comment type="caution">
    <text evidence="5">The sequence shown here is derived from an EMBL/GenBank/DDBJ whole genome shotgun (WGS) entry which is preliminary data.</text>
</comment>
<keyword evidence="3" id="KW-0677">Repeat</keyword>
<keyword evidence="2" id="KW-0853">WD repeat</keyword>
<protein>
    <submittedName>
        <fullName evidence="5">WD40-repeat-containing domain protein</fullName>
    </submittedName>
</protein>
<dbReference type="AlphaFoldDB" id="A0AAD7HGD5"/>
<evidence type="ECO:0000256" key="1">
    <source>
        <dbReference type="ARBA" id="ARBA00004123"/>
    </source>
</evidence>
<reference evidence="5" key="1">
    <citation type="submission" date="2023-03" db="EMBL/GenBank/DDBJ databases">
        <title>Massive genome expansion in bonnet fungi (Mycena s.s.) driven by repeated elements and novel gene families across ecological guilds.</title>
        <authorList>
            <consortium name="Lawrence Berkeley National Laboratory"/>
            <person name="Harder C.B."/>
            <person name="Miyauchi S."/>
            <person name="Viragh M."/>
            <person name="Kuo A."/>
            <person name="Thoen E."/>
            <person name="Andreopoulos B."/>
            <person name="Lu D."/>
            <person name="Skrede I."/>
            <person name="Drula E."/>
            <person name="Henrissat B."/>
            <person name="Morin E."/>
            <person name="Kohler A."/>
            <person name="Barry K."/>
            <person name="LaButti K."/>
            <person name="Morin E."/>
            <person name="Salamov A."/>
            <person name="Lipzen A."/>
            <person name="Mereny Z."/>
            <person name="Hegedus B."/>
            <person name="Baldrian P."/>
            <person name="Stursova M."/>
            <person name="Weitz H."/>
            <person name="Taylor A."/>
            <person name="Grigoriev I.V."/>
            <person name="Nagy L.G."/>
            <person name="Martin F."/>
            <person name="Kauserud H."/>
        </authorList>
    </citation>
    <scope>NUCLEOTIDE SEQUENCE</scope>
    <source>
        <strain evidence="5">CBHHK188m</strain>
    </source>
</reference>
<comment type="subcellular location">
    <subcellularLocation>
        <location evidence="1">Nucleus</location>
    </subcellularLocation>
</comment>
<name>A0AAD7HGD5_9AGAR</name>
<dbReference type="GO" id="GO:0005730">
    <property type="term" value="C:nucleolus"/>
    <property type="evidence" value="ECO:0007669"/>
    <property type="project" value="TreeGrafter"/>
</dbReference>